<organism evidence="1 2">
    <name type="scientific">Clostridium botulinum D str. 1873</name>
    <dbReference type="NCBI Taxonomy" id="592027"/>
    <lineage>
        <taxon>Bacteria</taxon>
        <taxon>Bacillati</taxon>
        <taxon>Bacillota</taxon>
        <taxon>Clostridia</taxon>
        <taxon>Eubacteriales</taxon>
        <taxon>Clostridiaceae</taxon>
        <taxon>Clostridium</taxon>
    </lineage>
</organism>
<dbReference type="Proteomes" id="UP000006160">
    <property type="component" value="Plasmid pCLG2"/>
</dbReference>
<protein>
    <submittedName>
        <fullName evidence="1">Uncharacterized protein</fullName>
    </submittedName>
</protein>
<keyword evidence="1" id="KW-0614">Plasmid</keyword>
<accession>A0A9N7AZ48</accession>
<geneLocation type="plasmid" evidence="1 2">
    <name>pCLG2</name>
</geneLocation>
<dbReference type="AlphaFoldDB" id="A0A9N7AZ48"/>
<proteinExistence type="predicted"/>
<gene>
    <name evidence="1" type="ORF">CLG_A0034</name>
</gene>
<evidence type="ECO:0000313" key="1">
    <source>
        <dbReference type="EMBL" id="ACT33721.1"/>
    </source>
</evidence>
<dbReference type="GeneID" id="66320278"/>
<evidence type="ECO:0000313" key="2">
    <source>
        <dbReference type="Proteomes" id="UP000006160"/>
    </source>
</evidence>
<sequence>MITNLNTFQPNANDGFIRVYNRGAFISYFRIEYKLNQWYHELYSREIPVLQNDILRIPAGATDILFQVWVAVYFQTWLVKYVRRFSSPPRKCYRLSGVTFYTYCEEIPCPIGDLG</sequence>
<reference evidence="1 2" key="1">
    <citation type="submission" date="2009-10" db="EMBL/GenBank/DDBJ databases">
        <authorList>
            <person name="Joardar V."/>
            <person name="Shrivastava S."/>
            <person name="Brinkac L.M."/>
            <person name="Harkins D.M."/>
            <person name="Durkin A.S."/>
            <person name="Sutton G."/>
        </authorList>
    </citation>
    <scope>NUCLEOTIDE SEQUENCE [LARGE SCALE GENOMIC DNA]</scope>
    <source>
        <strain evidence="2">D str. 1873</strain>
        <plasmid evidence="1 2">pCLG2</plasmid>
    </source>
</reference>
<dbReference type="EMBL" id="CP001660">
    <property type="protein sequence ID" value="ACT33721.1"/>
    <property type="molecule type" value="Genomic_DNA"/>
</dbReference>
<dbReference type="RefSeq" id="WP_004445051.1">
    <property type="nucleotide sequence ID" value="NC_012945.1"/>
</dbReference>
<name>A0A9N7AZ48_CLOBO</name>